<comment type="caution">
    <text evidence="2">The sequence shown here is derived from an EMBL/GenBank/DDBJ whole genome shotgun (WGS) entry which is preliminary data.</text>
</comment>
<dbReference type="OrthoDB" id="1467932at2"/>
<accession>A0A095SY84</accession>
<gene>
    <name evidence="2" type="ORF">LG45_02430</name>
</gene>
<protein>
    <recommendedName>
        <fullName evidence="4">Mis12-Mtw1 protein family</fullName>
    </recommendedName>
</protein>
<evidence type="ECO:0000313" key="3">
    <source>
        <dbReference type="Proteomes" id="UP000029554"/>
    </source>
</evidence>
<organism evidence="2 3">
    <name type="scientific">Flavobacterium aquatile LMG 4008 = ATCC 11947</name>
    <dbReference type="NCBI Taxonomy" id="1453498"/>
    <lineage>
        <taxon>Bacteria</taxon>
        <taxon>Pseudomonadati</taxon>
        <taxon>Bacteroidota</taxon>
        <taxon>Flavobacteriia</taxon>
        <taxon>Flavobacteriales</taxon>
        <taxon>Flavobacteriaceae</taxon>
        <taxon>Flavobacterium</taxon>
    </lineage>
</organism>
<proteinExistence type="predicted"/>
<name>A0A095SY84_9FLAO</name>
<dbReference type="EMBL" id="JRHH01000001">
    <property type="protein sequence ID" value="KGD69631.1"/>
    <property type="molecule type" value="Genomic_DNA"/>
</dbReference>
<keyword evidence="1" id="KW-0175">Coiled coil</keyword>
<feature type="coiled-coil region" evidence="1">
    <location>
        <begin position="8"/>
        <end position="42"/>
    </location>
</feature>
<dbReference type="AlphaFoldDB" id="A0A095SY84"/>
<evidence type="ECO:0000256" key="1">
    <source>
        <dbReference type="SAM" id="Coils"/>
    </source>
</evidence>
<evidence type="ECO:0000313" key="2">
    <source>
        <dbReference type="EMBL" id="KGD69631.1"/>
    </source>
</evidence>
<evidence type="ECO:0008006" key="4">
    <source>
        <dbReference type="Google" id="ProtNLM"/>
    </source>
</evidence>
<sequence>MSEIVEIIDTLESKIQKLFLKINELERKNQALEQELKVSATEFQNQNTAVETLKKDYETLKMTNSLLGSEDYKRDTKLKINSLIREIDYCIAQLAD</sequence>
<dbReference type="Proteomes" id="UP000029554">
    <property type="component" value="Unassembled WGS sequence"/>
</dbReference>
<dbReference type="RefSeq" id="WP_035124003.1">
    <property type="nucleotide sequence ID" value="NZ_JRHH01000001.1"/>
</dbReference>
<dbReference type="STRING" id="1453498.LG45_02430"/>
<keyword evidence="3" id="KW-1185">Reference proteome</keyword>
<reference evidence="2 3" key="1">
    <citation type="submission" date="2014-09" db="EMBL/GenBank/DDBJ databases">
        <title>Whole Genome Shotgun of Flavobacterium aquatile LMG 4008.</title>
        <authorList>
            <person name="Gale A.N."/>
            <person name="Pipes S.E."/>
            <person name="Newman J.D."/>
        </authorList>
    </citation>
    <scope>NUCLEOTIDE SEQUENCE [LARGE SCALE GENOMIC DNA]</scope>
    <source>
        <strain evidence="2 3">LMG 4008</strain>
    </source>
</reference>
<dbReference type="eggNOG" id="ENOG50330X7">
    <property type="taxonomic scope" value="Bacteria"/>
</dbReference>